<sequence length="154" mass="16919">MCNTLGIQASATTRLLTNHIFTMTELRKPHKIRERSRGKPVAIPTNSQLVGYLVTDEATDKGQHRYATRDEAMESQRRARYRALPVLDHLRGNQIMSDWLLPSANMVETIHDAVLNPGELSGRALDKSGAGTVARPNGRVTPPDPAGLVAPGMR</sequence>
<evidence type="ECO:0000256" key="1">
    <source>
        <dbReference type="SAM" id="MobiDB-lite"/>
    </source>
</evidence>
<accession>A0ABV7TZK7</accession>
<protein>
    <submittedName>
        <fullName evidence="2">Uncharacterized protein</fullName>
    </submittedName>
</protein>
<proteinExistence type="predicted"/>
<comment type="caution">
    <text evidence="2">The sequence shown here is derived from an EMBL/GenBank/DDBJ whole genome shotgun (WGS) entry which is preliminary data.</text>
</comment>
<organism evidence="2 3">
    <name type="scientific">Paracoccus angustae</name>
    <dbReference type="NCBI Taxonomy" id="1671480"/>
    <lineage>
        <taxon>Bacteria</taxon>
        <taxon>Pseudomonadati</taxon>
        <taxon>Pseudomonadota</taxon>
        <taxon>Alphaproteobacteria</taxon>
        <taxon>Rhodobacterales</taxon>
        <taxon>Paracoccaceae</taxon>
        <taxon>Paracoccus</taxon>
    </lineage>
</organism>
<evidence type="ECO:0000313" key="2">
    <source>
        <dbReference type="EMBL" id="MFC3628143.1"/>
    </source>
</evidence>
<dbReference type="Proteomes" id="UP001595539">
    <property type="component" value="Unassembled WGS sequence"/>
</dbReference>
<keyword evidence="3" id="KW-1185">Reference proteome</keyword>
<gene>
    <name evidence="2" type="ORF">ACFOM8_01650</name>
</gene>
<dbReference type="EMBL" id="JBHRXY010000001">
    <property type="protein sequence ID" value="MFC3628143.1"/>
    <property type="molecule type" value="Genomic_DNA"/>
</dbReference>
<evidence type="ECO:0000313" key="3">
    <source>
        <dbReference type="Proteomes" id="UP001595539"/>
    </source>
</evidence>
<feature type="region of interest" description="Disordered" evidence="1">
    <location>
        <begin position="128"/>
        <end position="154"/>
    </location>
</feature>
<name>A0ABV7TZK7_9RHOB</name>
<dbReference type="RefSeq" id="WP_377758695.1">
    <property type="nucleotide sequence ID" value="NZ_JBHRXY010000001.1"/>
</dbReference>
<reference evidence="3" key="1">
    <citation type="journal article" date="2019" name="Int. J. Syst. Evol. Microbiol.">
        <title>The Global Catalogue of Microorganisms (GCM) 10K type strain sequencing project: providing services to taxonomists for standard genome sequencing and annotation.</title>
        <authorList>
            <consortium name="The Broad Institute Genomics Platform"/>
            <consortium name="The Broad Institute Genome Sequencing Center for Infectious Disease"/>
            <person name="Wu L."/>
            <person name="Ma J."/>
        </authorList>
    </citation>
    <scope>NUCLEOTIDE SEQUENCE [LARGE SCALE GENOMIC DNA]</scope>
    <source>
        <strain evidence="3">KCTC 42473</strain>
    </source>
</reference>